<feature type="domain" description="Teneurin-like YD-shell" evidence="6">
    <location>
        <begin position="730"/>
        <end position="1074"/>
    </location>
</feature>
<dbReference type="Pfam" id="PF05593">
    <property type="entry name" value="RHS_repeat"/>
    <property type="match status" value="4"/>
</dbReference>
<keyword evidence="3" id="KW-0812">Transmembrane</keyword>
<evidence type="ECO:0000256" key="3">
    <source>
        <dbReference type="SAM" id="Phobius"/>
    </source>
</evidence>
<proteinExistence type="predicted"/>
<keyword evidence="1" id="KW-0677">Repeat</keyword>
<dbReference type="NCBIfam" id="TIGR03696">
    <property type="entry name" value="Rhs_assc_core"/>
    <property type="match status" value="1"/>
</dbReference>
<dbReference type="InterPro" id="IPR006530">
    <property type="entry name" value="YD"/>
</dbReference>
<dbReference type="Proteomes" id="UP000672526">
    <property type="component" value="Unassembled WGS sequence"/>
</dbReference>
<comment type="caution">
    <text evidence="7">The sequence shown here is derived from an EMBL/GenBank/DDBJ whole genome shotgun (WGS) entry which is preliminary data.</text>
</comment>
<dbReference type="InterPro" id="IPR050708">
    <property type="entry name" value="T6SS_VgrG/RHS"/>
</dbReference>
<feature type="compositionally biased region" description="Basic and acidic residues" evidence="2">
    <location>
        <begin position="1193"/>
        <end position="1203"/>
    </location>
</feature>
<dbReference type="EMBL" id="CAJNBK010000009">
    <property type="protein sequence ID" value="CAE6767443.1"/>
    <property type="molecule type" value="Genomic_DNA"/>
</dbReference>
<dbReference type="RefSeq" id="WP_211612634.1">
    <property type="nucleotide sequence ID" value="NZ_CAJNBK010000009.1"/>
</dbReference>
<reference evidence="7 8" key="1">
    <citation type="submission" date="2021-02" db="EMBL/GenBank/DDBJ databases">
        <authorList>
            <person name="Vanwijnsberghe S."/>
        </authorList>
    </citation>
    <scope>NUCLEOTIDE SEQUENCE [LARGE SCALE GENOMIC DNA]</scope>
    <source>
        <strain evidence="7 8">LMG 31837</strain>
    </source>
</reference>
<feature type="transmembrane region" description="Helical" evidence="3">
    <location>
        <begin position="12"/>
        <end position="30"/>
    </location>
</feature>
<feature type="domain" description="Teneurin-like YD-shell" evidence="6">
    <location>
        <begin position="401"/>
        <end position="517"/>
    </location>
</feature>
<feature type="domain" description="DUF6531" evidence="5">
    <location>
        <begin position="128"/>
        <end position="191"/>
    </location>
</feature>
<dbReference type="InterPro" id="IPR022385">
    <property type="entry name" value="Rhs_assc_core"/>
</dbReference>
<dbReference type="InterPro" id="IPR056823">
    <property type="entry name" value="TEN-like_YD-shell"/>
</dbReference>
<dbReference type="InterPro" id="IPR031325">
    <property type="entry name" value="RHS_repeat"/>
</dbReference>
<sequence>MHFIDTLAARRVLLRPLVLFFFVLMSWFVAPHAYAECADDYAANGAYPTNPSCKLLAASASYKSGYACGEPFTFAAYCGGSSGGTTVEPQSPDEAVVLDGDGVDGNPGGAGGCASDATAGCGSSSSGGDPVRLYTGQFHLVAHDLHVADTIALDLARVYRSSAYDTSGRPMAGAFGIGTTFNYDSYLAISAEDSNGMRQRVELYLPSGIRVPFALRAGSSAIWDDLTSPGEYYKATVSNGNGSGSIRVLTLRDGRVLRFTMVAGIYRLSSVQDRNGNTVTITRNSVTGAVTSISGPNGRVLTFTSIVGARGTPLISRVVDPLNRQVSYTYDSQDRLTQVTDAGGGVWKYGWDSKSRLVTVTDPESNVQVTNTYDDNDRMVAQNLADGSTFGFAYTITDGKVTKTEVTDRRGSIRRLEFDVSGRVVRNTYPAGQSIQQVQTYTYDGNGRVTNLTAGDRQYAYTYDANGNRTSEADQSGTLVTRTFDSYSQLLTEAQAGDPQRGVATVYTYDPKGNLLTVTDRVGNRTTLTNDSQGRPLTVTDALKGVTKFTYTGADLTSITDPLNRTTQYTADAAGRVTVVQDPLGNKTKRTLDALDRTTDITDALGGVTRFTWDRNGHLLSHADPKGVTTRYAYNAVGRPVSKTDPLGHSETYTWNSAGQLATATDRKGQVTEFIYDAAGRKMFRMATLPGEPRALRQWSYGWDGNGRLTGVQLYGVRDPSIGQTLTRVYYYDAVTGYVAKQAEAPVLPGHTIEYRYAPDSRELSSLLLDRVTVQYTRDTEHRVTQVEYLLNDDTSKAFGYTYDALGRRSKATLGNGITISYAWDAASQLTGITYRRADGSVLGDLTYGYDLAGRRTSMGGSLAKTDLPQAVSDAQYNGANQLTRWAGRTLTYDLNGNLTSDGLNQYGWDVQDQLSQLSRASGSWNASYVHDMLGGRYWAKINGSRTDYFGVGGDPSLSNTDNDWSHRQRQFSLFGEGAPDELMFRRIGDDASQDRYVLRDANNNVIALTDANQQIVTEYRYEPYGTTTLSGAADVNPQQYTGRENDGTGLYYYRNRYYSPATARFISEDPVGWASGQTNAYAYVGGNPVQFSDPMGLQAIPVPMPPPTGPGCNPDSGGVPQWFSDLFDGSTWAKPPANAYDKDGPKAPGKPTAADGFKDPKGGDDWVKNPNGRGNGWRDDSGKVWVPSGPPDKSKGDSHGGSHWDVQYPGSRGRYDNIYPGGRSR</sequence>
<protein>
    <recommendedName>
        <fullName evidence="9">RHS repeat-associated core domain-containing protein</fullName>
    </recommendedName>
</protein>
<evidence type="ECO:0000313" key="7">
    <source>
        <dbReference type="EMBL" id="CAE6767443.1"/>
    </source>
</evidence>
<dbReference type="NCBIfam" id="TIGR01643">
    <property type="entry name" value="YD_repeat_2x"/>
    <property type="match status" value="9"/>
</dbReference>
<dbReference type="Pfam" id="PF20148">
    <property type="entry name" value="DUF6531"/>
    <property type="match status" value="1"/>
</dbReference>
<dbReference type="Pfam" id="PF25023">
    <property type="entry name" value="TEN_YD-shell"/>
    <property type="match status" value="2"/>
</dbReference>
<dbReference type="PANTHER" id="PTHR32305">
    <property type="match status" value="1"/>
</dbReference>
<feature type="domain" description="Toxin 37-like C-terminal" evidence="4">
    <location>
        <begin position="1147"/>
        <end position="1223"/>
    </location>
</feature>
<name>A0ABN7LUR0_9BURK</name>
<evidence type="ECO:0008006" key="9">
    <source>
        <dbReference type="Google" id="ProtNLM"/>
    </source>
</evidence>
<keyword evidence="3" id="KW-1133">Transmembrane helix</keyword>
<dbReference type="PANTHER" id="PTHR32305:SF15">
    <property type="entry name" value="PROTEIN RHSA-RELATED"/>
    <property type="match status" value="1"/>
</dbReference>
<feature type="region of interest" description="Disordered" evidence="2">
    <location>
        <begin position="1106"/>
        <end position="1226"/>
    </location>
</feature>
<organism evidence="7 8">
    <name type="scientific">Paraburkholderia haematera</name>
    <dbReference type="NCBI Taxonomy" id="2793077"/>
    <lineage>
        <taxon>Bacteria</taxon>
        <taxon>Pseudomonadati</taxon>
        <taxon>Pseudomonadota</taxon>
        <taxon>Betaproteobacteria</taxon>
        <taxon>Burkholderiales</taxon>
        <taxon>Burkholderiaceae</taxon>
        <taxon>Paraburkholderia</taxon>
    </lineage>
</organism>
<keyword evidence="3" id="KW-0472">Membrane</keyword>
<evidence type="ECO:0000256" key="1">
    <source>
        <dbReference type="ARBA" id="ARBA00022737"/>
    </source>
</evidence>
<dbReference type="Gene3D" id="2.180.10.10">
    <property type="entry name" value="RHS repeat-associated core"/>
    <property type="match status" value="3"/>
</dbReference>
<evidence type="ECO:0000259" key="4">
    <source>
        <dbReference type="Pfam" id="PF15535"/>
    </source>
</evidence>
<keyword evidence="8" id="KW-1185">Reference proteome</keyword>
<gene>
    <name evidence="7" type="ORF">R69888_03707</name>
</gene>
<evidence type="ECO:0000256" key="2">
    <source>
        <dbReference type="SAM" id="MobiDB-lite"/>
    </source>
</evidence>
<dbReference type="Pfam" id="PF15535">
    <property type="entry name" value="Ntox37"/>
    <property type="match status" value="1"/>
</dbReference>
<evidence type="ECO:0000259" key="6">
    <source>
        <dbReference type="Pfam" id="PF25023"/>
    </source>
</evidence>
<evidence type="ECO:0000313" key="8">
    <source>
        <dbReference type="Proteomes" id="UP000672526"/>
    </source>
</evidence>
<feature type="compositionally biased region" description="Basic and acidic residues" evidence="2">
    <location>
        <begin position="1157"/>
        <end position="1168"/>
    </location>
</feature>
<dbReference type="InterPro" id="IPR045351">
    <property type="entry name" value="DUF6531"/>
</dbReference>
<dbReference type="SUPFAM" id="SSF101898">
    <property type="entry name" value="NHL repeat"/>
    <property type="match status" value="1"/>
</dbReference>
<accession>A0ABN7LUR0</accession>
<evidence type="ECO:0000259" key="5">
    <source>
        <dbReference type="Pfam" id="PF20148"/>
    </source>
</evidence>
<dbReference type="InterPro" id="IPR029108">
    <property type="entry name" value="Ntox37-like_C"/>
</dbReference>